<dbReference type="InterPro" id="IPR002347">
    <property type="entry name" value="SDR_fam"/>
</dbReference>
<proteinExistence type="predicted"/>
<evidence type="ECO:0000313" key="1">
    <source>
        <dbReference type="EMBL" id="KAK4101517.1"/>
    </source>
</evidence>
<organism evidence="1 2">
    <name type="scientific">Parathielavia hyrcaniae</name>
    <dbReference type="NCBI Taxonomy" id="113614"/>
    <lineage>
        <taxon>Eukaryota</taxon>
        <taxon>Fungi</taxon>
        <taxon>Dikarya</taxon>
        <taxon>Ascomycota</taxon>
        <taxon>Pezizomycotina</taxon>
        <taxon>Sordariomycetes</taxon>
        <taxon>Sordariomycetidae</taxon>
        <taxon>Sordariales</taxon>
        <taxon>Chaetomiaceae</taxon>
        <taxon>Parathielavia</taxon>
    </lineage>
</organism>
<sequence length="262" mass="27543">MTTPTASAISKSFYALIAGVGPGTGHAVALRFARAYPVVLLARKPESYEAIVADIRRRGGEALGVSADTSDAASLRSAMEFVRREFFAGKGEDGRGLGLAAAVYNVGAGFGVKPFLETTVDDIDASLASNARGLYNFAQATVPSLLESVPTSPHPPSLIITGATASVRGSARFGVFAAGKFAARALGQSLAREFGPQGVHVAHVVVDGVIDTPGTKGYAANDGKEDGKIRPDAIAESYWHLHTQHRSSFTHELDLRPFVEKF</sequence>
<gene>
    <name evidence="1" type="ORF">N658DRAFT_516013</name>
</gene>
<evidence type="ECO:0000313" key="2">
    <source>
        <dbReference type="Proteomes" id="UP001305647"/>
    </source>
</evidence>
<dbReference type="Gene3D" id="3.40.50.720">
    <property type="entry name" value="NAD(P)-binding Rossmann-like Domain"/>
    <property type="match status" value="1"/>
</dbReference>
<reference evidence="1" key="2">
    <citation type="submission" date="2023-05" db="EMBL/GenBank/DDBJ databases">
        <authorList>
            <consortium name="Lawrence Berkeley National Laboratory"/>
            <person name="Steindorff A."/>
            <person name="Hensen N."/>
            <person name="Bonometti L."/>
            <person name="Westerberg I."/>
            <person name="Brannstrom I.O."/>
            <person name="Guillou S."/>
            <person name="Cros-Aarteil S."/>
            <person name="Calhoun S."/>
            <person name="Haridas S."/>
            <person name="Kuo A."/>
            <person name="Mondo S."/>
            <person name="Pangilinan J."/>
            <person name="Riley R."/>
            <person name="Labutti K."/>
            <person name="Andreopoulos B."/>
            <person name="Lipzen A."/>
            <person name="Chen C."/>
            <person name="Yanf M."/>
            <person name="Daum C."/>
            <person name="Ng V."/>
            <person name="Clum A."/>
            <person name="Ohm R."/>
            <person name="Martin F."/>
            <person name="Silar P."/>
            <person name="Natvig D."/>
            <person name="Lalanne C."/>
            <person name="Gautier V."/>
            <person name="Ament-Velasquez S.L."/>
            <person name="Kruys A."/>
            <person name="Hutchinson M.I."/>
            <person name="Powell A.J."/>
            <person name="Barry K."/>
            <person name="Miller A.N."/>
            <person name="Grigoriev I.V."/>
            <person name="Debuchy R."/>
            <person name="Gladieux P."/>
            <person name="Thoren M.H."/>
            <person name="Johannesson H."/>
        </authorList>
    </citation>
    <scope>NUCLEOTIDE SEQUENCE</scope>
    <source>
        <strain evidence="1">CBS 757.83</strain>
    </source>
</reference>
<dbReference type="InterPro" id="IPR036291">
    <property type="entry name" value="NAD(P)-bd_dom_sf"/>
</dbReference>
<keyword evidence="2" id="KW-1185">Reference proteome</keyword>
<accession>A0AAN6T2D5</accession>
<dbReference type="SUPFAM" id="SSF51735">
    <property type="entry name" value="NAD(P)-binding Rossmann-fold domains"/>
    <property type="match status" value="1"/>
</dbReference>
<name>A0AAN6T2D5_9PEZI</name>
<reference evidence="1" key="1">
    <citation type="journal article" date="2023" name="Mol. Phylogenet. Evol.">
        <title>Genome-scale phylogeny and comparative genomics of the fungal order Sordariales.</title>
        <authorList>
            <person name="Hensen N."/>
            <person name="Bonometti L."/>
            <person name="Westerberg I."/>
            <person name="Brannstrom I.O."/>
            <person name="Guillou S."/>
            <person name="Cros-Aarteil S."/>
            <person name="Calhoun S."/>
            <person name="Haridas S."/>
            <person name="Kuo A."/>
            <person name="Mondo S."/>
            <person name="Pangilinan J."/>
            <person name="Riley R."/>
            <person name="LaButti K."/>
            <person name="Andreopoulos B."/>
            <person name="Lipzen A."/>
            <person name="Chen C."/>
            <person name="Yan M."/>
            <person name="Daum C."/>
            <person name="Ng V."/>
            <person name="Clum A."/>
            <person name="Steindorff A."/>
            <person name="Ohm R.A."/>
            <person name="Martin F."/>
            <person name="Silar P."/>
            <person name="Natvig D.O."/>
            <person name="Lalanne C."/>
            <person name="Gautier V."/>
            <person name="Ament-Velasquez S.L."/>
            <person name="Kruys A."/>
            <person name="Hutchinson M.I."/>
            <person name="Powell A.J."/>
            <person name="Barry K."/>
            <person name="Miller A.N."/>
            <person name="Grigoriev I.V."/>
            <person name="Debuchy R."/>
            <person name="Gladieux P."/>
            <person name="Hiltunen Thoren M."/>
            <person name="Johannesson H."/>
        </authorList>
    </citation>
    <scope>NUCLEOTIDE SEQUENCE</scope>
    <source>
        <strain evidence="1">CBS 757.83</strain>
    </source>
</reference>
<protein>
    <submittedName>
        <fullName evidence="1">NAD(P)-binding protein</fullName>
    </submittedName>
</protein>
<dbReference type="EMBL" id="MU863635">
    <property type="protein sequence ID" value="KAK4101517.1"/>
    <property type="molecule type" value="Genomic_DNA"/>
</dbReference>
<dbReference type="Proteomes" id="UP001305647">
    <property type="component" value="Unassembled WGS sequence"/>
</dbReference>
<dbReference type="AlphaFoldDB" id="A0AAN6T2D5"/>
<dbReference type="Pfam" id="PF00106">
    <property type="entry name" value="adh_short"/>
    <property type="match status" value="1"/>
</dbReference>
<comment type="caution">
    <text evidence="1">The sequence shown here is derived from an EMBL/GenBank/DDBJ whole genome shotgun (WGS) entry which is preliminary data.</text>
</comment>
<dbReference type="PANTHER" id="PTHR43431:SF7">
    <property type="entry name" value="OXIDOREDUCTASE, SHORT CHAIN DEHYDROGENASE_REDUCTASE FAMILY (AFU_ORTHOLOGUE AFUA_5G14000)"/>
    <property type="match status" value="1"/>
</dbReference>
<dbReference type="PANTHER" id="PTHR43431">
    <property type="entry name" value="OXIDOREDUCTASE, SHORT CHAIN DEHYDROGENASE/REDUCTASE FAMILY (AFU_ORTHOLOGUE AFUA_5G14000)"/>
    <property type="match status" value="1"/>
</dbReference>